<proteinExistence type="predicted"/>
<dbReference type="EMBL" id="KK784906">
    <property type="protein sequence ID" value="KDO64633.1"/>
    <property type="molecule type" value="Genomic_DNA"/>
</dbReference>
<dbReference type="EMBL" id="KK784906">
    <property type="protein sequence ID" value="KDO64636.1"/>
    <property type="molecule type" value="Genomic_DNA"/>
</dbReference>
<dbReference type="PANTHER" id="PTHR35100:SF1">
    <property type="entry name" value="F15H11.13 PROTEIN"/>
    <property type="match status" value="1"/>
</dbReference>
<evidence type="ECO:0000313" key="2">
    <source>
        <dbReference type="Proteomes" id="UP000027120"/>
    </source>
</evidence>
<evidence type="ECO:0000313" key="1">
    <source>
        <dbReference type="EMBL" id="KDO64636.1"/>
    </source>
</evidence>
<sequence length="63" mass="6802">VAFAKRALNDPNLRMAHTVHKVSSLLGGVFFIADDVFPETPYLHAAWHLAAAVGVGTCNKLLE</sequence>
<gene>
    <name evidence="1" type="ORF">CISIN_1g0257631mg</name>
</gene>
<reference evidence="1 2" key="1">
    <citation type="submission" date="2014-04" db="EMBL/GenBank/DDBJ databases">
        <authorList>
            <consortium name="International Citrus Genome Consortium"/>
            <person name="Gmitter F."/>
            <person name="Chen C."/>
            <person name="Farmerie W."/>
            <person name="Harkins T."/>
            <person name="Desany B."/>
            <person name="Mohiuddin M."/>
            <person name="Kodira C."/>
            <person name="Borodovsky M."/>
            <person name="Lomsadze A."/>
            <person name="Burns P."/>
            <person name="Jenkins J."/>
            <person name="Prochnik S."/>
            <person name="Shu S."/>
            <person name="Chapman J."/>
            <person name="Pitluck S."/>
            <person name="Schmutz J."/>
            <person name="Rokhsar D."/>
        </authorList>
    </citation>
    <scope>NUCLEOTIDE SEQUENCE</scope>
</reference>
<dbReference type="EMBL" id="KK784906">
    <property type="protein sequence ID" value="KDO64637.1"/>
    <property type="molecule type" value="Genomic_DNA"/>
</dbReference>
<dbReference type="PANTHER" id="PTHR35100">
    <property type="entry name" value="FOLD PROTEIN"/>
    <property type="match status" value="1"/>
</dbReference>
<dbReference type="EMBL" id="KK784906">
    <property type="protein sequence ID" value="KDO64634.1"/>
    <property type="molecule type" value="Genomic_DNA"/>
</dbReference>
<feature type="non-terminal residue" evidence="1">
    <location>
        <position position="1"/>
    </location>
</feature>
<dbReference type="EMBL" id="KK784906">
    <property type="protein sequence ID" value="KDO64632.1"/>
    <property type="molecule type" value="Genomic_DNA"/>
</dbReference>
<accession>A0A067FN76</accession>
<organism evidence="1 2">
    <name type="scientific">Citrus sinensis</name>
    <name type="common">Sweet orange</name>
    <name type="synonym">Citrus aurantium var. sinensis</name>
    <dbReference type="NCBI Taxonomy" id="2711"/>
    <lineage>
        <taxon>Eukaryota</taxon>
        <taxon>Viridiplantae</taxon>
        <taxon>Streptophyta</taxon>
        <taxon>Embryophyta</taxon>
        <taxon>Tracheophyta</taxon>
        <taxon>Spermatophyta</taxon>
        <taxon>Magnoliopsida</taxon>
        <taxon>eudicotyledons</taxon>
        <taxon>Gunneridae</taxon>
        <taxon>Pentapetalae</taxon>
        <taxon>rosids</taxon>
        <taxon>malvids</taxon>
        <taxon>Sapindales</taxon>
        <taxon>Rutaceae</taxon>
        <taxon>Aurantioideae</taxon>
        <taxon>Citrus</taxon>
    </lineage>
</organism>
<dbReference type="EMBL" id="KK784906">
    <property type="protein sequence ID" value="KDO64635.1"/>
    <property type="molecule type" value="Genomic_DNA"/>
</dbReference>
<dbReference type="AlphaFoldDB" id="A0A067FN76"/>
<name>A0A067FN76_CITSI</name>
<protein>
    <submittedName>
        <fullName evidence="1">Uncharacterized protein</fullName>
    </submittedName>
</protein>
<dbReference type="STRING" id="2711.A0A067FN76"/>
<dbReference type="Proteomes" id="UP000027120">
    <property type="component" value="Unassembled WGS sequence"/>
</dbReference>
<keyword evidence="2" id="KW-1185">Reference proteome</keyword>